<protein>
    <submittedName>
        <fullName evidence="13">Methyl-accepting chemotaxis protein</fullName>
    </submittedName>
</protein>
<evidence type="ECO:0000256" key="3">
    <source>
        <dbReference type="ARBA" id="ARBA00022500"/>
    </source>
</evidence>
<dbReference type="Pfam" id="PF00015">
    <property type="entry name" value="MCPsignal"/>
    <property type="match status" value="1"/>
</dbReference>
<comment type="caution">
    <text evidence="13">The sequence shown here is derived from an EMBL/GenBank/DDBJ whole genome shotgun (WGS) entry which is preliminary data.</text>
</comment>
<evidence type="ECO:0000256" key="8">
    <source>
        <dbReference type="ARBA" id="ARBA00029447"/>
    </source>
</evidence>
<sequence>MKASLRRKLIVVMCLLLVISLAVVCGASYWSSSRLLASSLDKEAELAANNLSIRIDSFFLEKIGVIETIGEIMSADNDFEHDLKLIQEAQKKNPEFETFFFSYDLSGKKVINFKGEVTNPSDRPHFQEAGKGEGKIIVSEPVVSQRTGNNIVTVIVPLMKDNRQYGYIGSTIPINEIQKTVSEETFGQSGYALLVSKKGTYIWHPNEELILKESVMNANVPELQKAFEAIQQGNHGIIQYQQDQTAHFASFASTRLNWGVFITAPATELHAPVNELSINLIAISAAVLIIGILLVYFLASRLVKPIQRLNQAVNIVAQGNLTETVTVEGKDEIAVLSRDFNQTVSHLKNLIEGVSLSSEQVLLFTREVSAGIEHATEHVNRIGASIAQISKGAQAQSSSSQEVALSMNEMATGIVKIAETSSHVSESAREAAQQAEQGTAVVEQAVHQMGSIGEGTSKAAEAIERLNGRSKEIEGILDTISQLTSQINLLALNASIEAARAGEHGRGFAVVAGEVKNLANQSEESASKIAQLIGEIQEDTRHAVDVMNESNHNAQDGIQLIQEVRNIFDHILESSRNVAGHILEVSAASEQMSAGSQQVSASVDEMHQIAKRASEDSQTVVEAAAEQLQAIQDIAASAERLNAVAEELRHGVGKFTL</sequence>
<evidence type="ECO:0000256" key="9">
    <source>
        <dbReference type="PROSITE-ProRule" id="PRU00284"/>
    </source>
</evidence>
<dbReference type="PROSITE" id="PS50885">
    <property type="entry name" value="HAMP"/>
    <property type="match status" value="1"/>
</dbReference>
<evidence type="ECO:0000259" key="11">
    <source>
        <dbReference type="PROSITE" id="PS50111"/>
    </source>
</evidence>
<evidence type="ECO:0000313" key="13">
    <source>
        <dbReference type="EMBL" id="RNB85511.1"/>
    </source>
</evidence>
<evidence type="ECO:0000256" key="6">
    <source>
        <dbReference type="ARBA" id="ARBA00023136"/>
    </source>
</evidence>
<dbReference type="InterPro" id="IPR029151">
    <property type="entry name" value="Sensor-like_sf"/>
</dbReference>
<dbReference type="SMART" id="SM00304">
    <property type="entry name" value="HAMP"/>
    <property type="match status" value="1"/>
</dbReference>
<keyword evidence="4 10" id="KW-0812">Transmembrane</keyword>
<feature type="domain" description="Methyl-accepting transducer" evidence="11">
    <location>
        <begin position="371"/>
        <end position="607"/>
    </location>
</feature>
<evidence type="ECO:0000259" key="12">
    <source>
        <dbReference type="PROSITE" id="PS50885"/>
    </source>
</evidence>
<evidence type="ECO:0000256" key="2">
    <source>
        <dbReference type="ARBA" id="ARBA00022475"/>
    </source>
</evidence>
<dbReference type="CDD" id="cd06225">
    <property type="entry name" value="HAMP"/>
    <property type="match status" value="1"/>
</dbReference>
<dbReference type="GO" id="GO:0005886">
    <property type="term" value="C:plasma membrane"/>
    <property type="evidence" value="ECO:0007669"/>
    <property type="project" value="UniProtKB-SubCell"/>
</dbReference>
<dbReference type="GO" id="GO:0006935">
    <property type="term" value="P:chemotaxis"/>
    <property type="evidence" value="ECO:0007669"/>
    <property type="project" value="UniProtKB-KW"/>
</dbReference>
<keyword evidence="7 9" id="KW-0807">Transducer</keyword>
<evidence type="ECO:0000256" key="4">
    <source>
        <dbReference type="ARBA" id="ARBA00022692"/>
    </source>
</evidence>
<gene>
    <name evidence="13" type="ORF">EDM58_02985</name>
</gene>
<dbReference type="SMART" id="SM00283">
    <property type="entry name" value="MA"/>
    <property type="match status" value="1"/>
</dbReference>
<organism evidence="13 14">
    <name type="scientific">Brevibacillus panacihumi</name>
    <dbReference type="NCBI Taxonomy" id="497735"/>
    <lineage>
        <taxon>Bacteria</taxon>
        <taxon>Bacillati</taxon>
        <taxon>Bacillota</taxon>
        <taxon>Bacilli</taxon>
        <taxon>Bacillales</taxon>
        <taxon>Paenibacillaceae</taxon>
        <taxon>Brevibacillus</taxon>
    </lineage>
</organism>
<comment type="subcellular location">
    <subcellularLocation>
        <location evidence="1">Cell membrane</location>
        <topology evidence="1">Multi-pass membrane protein</topology>
    </subcellularLocation>
</comment>
<accession>A0A3M8DD63</accession>
<keyword evidence="2" id="KW-1003">Cell membrane</keyword>
<dbReference type="InterPro" id="IPR003660">
    <property type="entry name" value="HAMP_dom"/>
</dbReference>
<evidence type="ECO:0000256" key="1">
    <source>
        <dbReference type="ARBA" id="ARBA00004651"/>
    </source>
</evidence>
<dbReference type="RefSeq" id="WP_122912023.1">
    <property type="nucleotide sequence ID" value="NZ_RHHT01000003.1"/>
</dbReference>
<dbReference type="CDD" id="cd12912">
    <property type="entry name" value="PDC2_MCP_like"/>
    <property type="match status" value="1"/>
</dbReference>
<dbReference type="AlphaFoldDB" id="A0A3M8DD63"/>
<evidence type="ECO:0000256" key="10">
    <source>
        <dbReference type="SAM" id="Phobius"/>
    </source>
</evidence>
<dbReference type="SUPFAM" id="SSF58104">
    <property type="entry name" value="Methyl-accepting chemotaxis protein (MCP) signaling domain"/>
    <property type="match status" value="1"/>
</dbReference>
<dbReference type="InterPro" id="IPR004089">
    <property type="entry name" value="MCPsignal_dom"/>
</dbReference>
<comment type="similarity">
    <text evidence="8">Belongs to the methyl-accepting chemotaxis (MCP) protein family.</text>
</comment>
<evidence type="ECO:0000313" key="14">
    <source>
        <dbReference type="Proteomes" id="UP000281915"/>
    </source>
</evidence>
<dbReference type="EMBL" id="RHHT01000003">
    <property type="protein sequence ID" value="RNB85511.1"/>
    <property type="molecule type" value="Genomic_DNA"/>
</dbReference>
<keyword evidence="5 10" id="KW-1133">Transmembrane helix</keyword>
<name>A0A3M8DD63_9BACL</name>
<dbReference type="Gene3D" id="3.30.450.20">
    <property type="entry name" value="PAS domain"/>
    <property type="match status" value="2"/>
</dbReference>
<evidence type="ECO:0000256" key="7">
    <source>
        <dbReference type="ARBA" id="ARBA00023224"/>
    </source>
</evidence>
<feature type="domain" description="HAMP" evidence="12">
    <location>
        <begin position="300"/>
        <end position="352"/>
    </location>
</feature>
<dbReference type="PANTHER" id="PTHR32089:SF112">
    <property type="entry name" value="LYSOZYME-LIKE PROTEIN-RELATED"/>
    <property type="match status" value="1"/>
</dbReference>
<dbReference type="Proteomes" id="UP000281915">
    <property type="component" value="Unassembled WGS sequence"/>
</dbReference>
<proteinExistence type="inferred from homology"/>
<dbReference type="Pfam" id="PF00672">
    <property type="entry name" value="HAMP"/>
    <property type="match status" value="1"/>
</dbReference>
<dbReference type="Gene3D" id="6.10.340.10">
    <property type="match status" value="1"/>
</dbReference>
<reference evidence="13 14" key="1">
    <citation type="submission" date="2018-10" db="EMBL/GenBank/DDBJ databases">
        <title>Phylogenomics of Brevibacillus.</title>
        <authorList>
            <person name="Dunlap C."/>
        </authorList>
    </citation>
    <scope>NUCLEOTIDE SEQUENCE [LARGE SCALE GENOMIC DNA]</scope>
    <source>
        <strain evidence="13 14">JCM 15085</strain>
    </source>
</reference>
<dbReference type="InterPro" id="IPR033479">
    <property type="entry name" value="dCache_1"/>
</dbReference>
<dbReference type="Pfam" id="PF02743">
    <property type="entry name" value="dCache_1"/>
    <property type="match status" value="1"/>
</dbReference>
<keyword evidence="6 10" id="KW-0472">Membrane</keyword>
<dbReference type="Gene3D" id="1.10.287.950">
    <property type="entry name" value="Methyl-accepting chemotaxis protein"/>
    <property type="match status" value="1"/>
</dbReference>
<dbReference type="SUPFAM" id="SSF103190">
    <property type="entry name" value="Sensory domain-like"/>
    <property type="match status" value="1"/>
</dbReference>
<feature type="transmembrane region" description="Helical" evidence="10">
    <location>
        <begin position="276"/>
        <end position="299"/>
    </location>
</feature>
<dbReference type="CDD" id="cd11386">
    <property type="entry name" value="MCP_signal"/>
    <property type="match status" value="1"/>
</dbReference>
<evidence type="ECO:0000256" key="5">
    <source>
        <dbReference type="ARBA" id="ARBA00022989"/>
    </source>
</evidence>
<dbReference type="PROSITE" id="PS50111">
    <property type="entry name" value="CHEMOTAXIS_TRANSDUC_2"/>
    <property type="match status" value="1"/>
</dbReference>
<dbReference type="PANTHER" id="PTHR32089">
    <property type="entry name" value="METHYL-ACCEPTING CHEMOTAXIS PROTEIN MCPB"/>
    <property type="match status" value="1"/>
</dbReference>
<dbReference type="GO" id="GO:0007165">
    <property type="term" value="P:signal transduction"/>
    <property type="evidence" value="ECO:0007669"/>
    <property type="project" value="UniProtKB-KW"/>
</dbReference>
<keyword evidence="3" id="KW-0145">Chemotaxis</keyword>